<evidence type="ECO:0000313" key="2">
    <source>
        <dbReference type="EMBL" id="KAF7372079.1"/>
    </source>
</evidence>
<name>A0A8H6Z7L9_9AGAR</name>
<proteinExistence type="predicted"/>
<evidence type="ECO:0000313" key="3">
    <source>
        <dbReference type="Proteomes" id="UP000620124"/>
    </source>
</evidence>
<accession>A0A8H6Z7L9</accession>
<sequence length="145" mass="15668">MDHRVDFSNDEVIMEDAEPVLKAGNQQPQPKAGKRSGPRQSAVSAFVDPNQILNTILNTPVTLPAGQILGVSTTVSNALGDALRLRNQPRNSNPVNAFANANPEIPEQANFNQDTLAITAASFITRDRQKLIRIKVTIDGKTVLA</sequence>
<feature type="region of interest" description="Disordered" evidence="1">
    <location>
        <begin position="1"/>
        <end position="42"/>
    </location>
</feature>
<organism evidence="2 3">
    <name type="scientific">Mycena venus</name>
    <dbReference type="NCBI Taxonomy" id="2733690"/>
    <lineage>
        <taxon>Eukaryota</taxon>
        <taxon>Fungi</taxon>
        <taxon>Dikarya</taxon>
        <taxon>Basidiomycota</taxon>
        <taxon>Agaricomycotina</taxon>
        <taxon>Agaricomycetes</taxon>
        <taxon>Agaricomycetidae</taxon>
        <taxon>Agaricales</taxon>
        <taxon>Marasmiineae</taxon>
        <taxon>Mycenaceae</taxon>
        <taxon>Mycena</taxon>
    </lineage>
</organism>
<dbReference type="EMBL" id="JACAZI010000001">
    <property type="protein sequence ID" value="KAF7372079.1"/>
    <property type="molecule type" value="Genomic_DNA"/>
</dbReference>
<feature type="compositionally biased region" description="Acidic residues" evidence="1">
    <location>
        <begin position="8"/>
        <end position="18"/>
    </location>
</feature>
<dbReference type="AlphaFoldDB" id="A0A8H6Z7L9"/>
<reference evidence="2" key="1">
    <citation type="submission" date="2020-05" db="EMBL/GenBank/DDBJ databases">
        <title>Mycena genomes resolve the evolution of fungal bioluminescence.</title>
        <authorList>
            <person name="Tsai I.J."/>
        </authorList>
    </citation>
    <scope>NUCLEOTIDE SEQUENCE</scope>
    <source>
        <strain evidence="2">CCC161011</strain>
    </source>
</reference>
<dbReference type="OrthoDB" id="5535068at2759"/>
<comment type="caution">
    <text evidence="2">The sequence shown here is derived from an EMBL/GenBank/DDBJ whole genome shotgun (WGS) entry which is preliminary data.</text>
</comment>
<dbReference type="Proteomes" id="UP000620124">
    <property type="component" value="Unassembled WGS sequence"/>
</dbReference>
<protein>
    <submittedName>
        <fullName evidence="2">Uncharacterized protein</fullName>
    </submittedName>
</protein>
<evidence type="ECO:0000256" key="1">
    <source>
        <dbReference type="SAM" id="MobiDB-lite"/>
    </source>
</evidence>
<gene>
    <name evidence="2" type="ORF">MVEN_00066200</name>
</gene>
<keyword evidence="3" id="KW-1185">Reference proteome</keyword>